<dbReference type="Proteomes" id="UP000005324">
    <property type="component" value="Unassembled WGS sequence"/>
</dbReference>
<organism evidence="1 2">
    <name type="scientific">Pseudoroseomonas cervicalis ATCC 49957</name>
    <dbReference type="NCBI Taxonomy" id="525371"/>
    <lineage>
        <taxon>Bacteria</taxon>
        <taxon>Pseudomonadati</taxon>
        <taxon>Pseudomonadota</taxon>
        <taxon>Alphaproteobacteria</taxon>
        <taxon>Acetobacterales</taxon>
        <taxon>Roseomonadaceae</taxon>
        <taxon>Roseomonas</taxon>
    </lineage>
</organism>
<sequence length="150" mass="16248">MRRRIHAIRAGLVRFAPLLRVGFEFPVPGHWRNRVVPATRRCGRRNAQGARWTRPRAACRHATACGAGGGGRGLHLDHPLLYQSAAQQGDAMRPDHQVPLRRPESFHNPLPTSGRSSRSPHAIMLQTRNCFAGVGACSGAGAEAGLVPTP</sequence>
<dbReference type="HOGENOM" id="CLU_1739151_0_0_5"/>
<protein>
    <submittedName>
        <fullName evidence="1">Uncharacterized protein</fullName>
    </submittedName>
</protein>
<accession>D5RM44</accession>
<dbReference type="AlphaFoldDB" id="D5RM44"/>
<gene>
    <name evidence="1" type="ORF">HMPREF0731_2155</name>
</gene>
<keyword evidence="2" id="KW-1185">Reference proteome</keyword>
<evidence type="ECO:0000313" key="1">
    <source>
        <dbReference type="EMBL" id="EFH11627.1"/>
    </source>
</evidence>
<name>D5RM44_9PROT</name>
<dbReference type="EMBL" id="ADVL01000350">
    <property type="protein sequence ID" value="EFH11627.1"/>
    <property type="molecule type" value="Genomic_DNA"/>
</dbReference>
<proteinExistence type="predicted"/>
<reference evidence="1 2" key="1">
    <citation type="submission" date="2010-04" db="EMBL/GenBank/DDBJ databases">
        <authorList>
            <person name="Qin X."/>
            <person name="Bachman B."/>
            <person name="Battles P."/>
            <person name="Bell A."/>
            <person name="Bess C."/>
            <person name="Bickham C."/>
            <person name="Chaboub L."/>
            <person name="Chen D."/>
            <person name="Coyle M."/>
            <person name="Deiros D.R."/>
            <person name="Dinh H."/>
            <person name="Forbes L."/>
            <person name="Fowler G."/>
            <person name="Francisco L."/>
            <person name="Fu Q."/>
            <person name="Gubbala S."/>
            <person name="Hale W."/>
            <person name="Han Y."/>
            <person name="Hemphill L."/>
            <person name="Highlander S.K."/>
            <person name="Hirani K."/>
            <person name="Hogues M."/>
            <person name="Jackson L."/>
            <person name="Jakkamsetti A."/>
            <person name="Javaid M."/>
            <person name="Jiang H."/>
            <person name="Korchina V."/>
            <person name="Kovar C."/>
            <person name="Lara F."/>
            <person name="Lee S."/>
            <person name="Mata R."/>
            <person name="Mathew T."/>
            <person name="Moen C."/>
            <person name="Morales K."/>
            <person name="Munidasa M."/>
            <person name="Nazareth L."/>
            <person name="Ngo R."/>
            <person name="Nguyen L."/>
            <person name="Okwuonu G."/>
            <person name="Ongeri F."/>
            <person name="Patil S."/>
            <person name="Petrosino J."/>
            <person name="Pham C."/>
            <person name="Pham P."/>
            <person name="Pu L.-L."/>
            <person name="Puazo M."/>
            <person name="Raj R."/>
            <person name="Reid J."/>
            <person name="Rouhana J."/>
            <person name="Saada N."/>
            <person name="Shang Y."/>
            <person name="Simmons D."/>
            <person name="Thornton R."/>
            <person name="Warren J."/>
            <person name="Weissenberger G."/>
            <person name="Zhang J."/>
            <person name="Zhang L."/>
            <person name="Zhou C."/>
            <person name="Zhu D."/>
            <person name="Muzny D."/>
            <person name="Worley K."/>
            <person name="Gibbs R."/>
        </authorList>
    </citation>
    <scope>NUCLEOTIDE SEQUENCE [LARGE SCALE GENOMIC DNA]</scope>
    <source>
        <strain evidence="1 2">ATCC 49957</strain>
    </source>
</reference>
<comment type="caution">
    <text evidence="1">The sequence shown here is derived from an EMBL/GenBank/DDBJ whole genome shotgun (WGS) entry which is preliminary data.</text>
</comment>
<evidence type="ECO:0000313" key="2">
    <source>
        <dbReference type="Proteomes" id="UP000005324"/>
    </source>
</evidence>